<reference evidence="2" key="2">
    <citation type="submission" date="2022-06" db="EMBL/GenBank/DDBJ databases">
        <title>Xiashengella guii gen. nov. sp. nov., a bacterium isolated form anaerobic digestion tank.</title>
        <authorList>
            <person name="Huang H."/>
        </authorList>
    </citation>
    <scope>NUCLEOTIDE SEQUENCE</scope>
    <source>
        <strain evidence="2">Ai-910</strain>
    </source>
</reference>
<dbReference type="RefSeq" id="WP_250722689.1">
    <property type="nucleotide sequence ID" value="NZ_CP098400.1"/>
</dbReference>
<feature type="transmembrane region" description="Helical" evidence="1">
    <location>
        <begin position="12"/>
        <end position="33"/>
    </location>
</feature>
<feature type="transmembrane region" description="Helical" evidence="1">
    <location>
        <begin position="106"/>
        <end position="124"/>
    </location>
</feature>
<keyword evidence="3" id="KW-1185">Reference proteome</keyword>
<sequence>MKTNKLIYLGKIFAIAVLILGIIHDIATFTPLIKGGLACLTPGDLHAMIYMSLICGTSFILSGLILVLLLKKVEQFAFLSSPILLIGVFLAISGILSIVYMFDNPFAWLALLLNLSMFIITIGLKMKLDNK</sequence>
<keyword evidence="1" id="KW-0812">Transmembrane</keyword>
<reference evidence="2" key="1">
    <citation type="submission" date="2022-05" db="EMBL/GenBank/DDBJ databases">
        <authorList>
            <person name="Sun X."/>
        </authorList>
    </citation>
    <scope>NUCLEOTIDE SEQUENCE</scope>
    <source>
        <strain evidence="2">Ai-910</strain>
    </source>
</reference>
<accession>A0A9J6ZNJ7</accession>
<keyword evidence="1" id="KW-0472">Membrane</keyword>
<protein>
    <submittedName>
        <fullName evidence="2">Uncharacterized protein</fullName>
    </submittedName>
</protein>
<dbReference type="KEGG" id="alkq:M9189_09465"/>
<evidence type="ECO:0000313" key="2">
    <source>
        <dbReference type="EMBL" id="URW79079.1"/>
    </source>
</evidence>
<feature type="transmembrane region" description="Helical" evidence="1">
    <location>
        <begin position="45"/>
        <end position="69"/>
    </location>
</feature>
<organism evidence="2 3">
    <name type="scientific">Xiashengella succiniciproducens</name>
    <dbReference type="NCBI Taxonomy" id="2949635"/>
    <lineage>
        <taxon>Bacteria</taxon>
        <taxon>Pseudomonadati</taxon>
        <taxon>Bacteroidota</taxon>
        <taxon>Bacteroidia</taxon>
        <taxon>Marinilabiliales</taxon>
        <taxon>Marinilabiliaceae</taxon>
        <taxon>Xiashengella</taxon>
    </lineage>
</organism>
<gene>
    <name evidence="2" type="ORF">M9189_09465</name>
</gene>
<dbReference type="Proteomes" id="UP001056426">
    <property type="component" value="Chromosome"/>
</dbReference>
<feature type="transmembrane region" description="Helical" evidence="1">
    <location>
        <begin position="76"/>
        <end position="100"/>
    </location>
</feature>
<proteinExistence type="predicted"/>
<dbReference type="EMBL" id="CP098400">
    <property type="protein sequence ID" value="URW79079.1"/>
    <property type="molecule type" value="Genomic_DNA"/>
</dbReference>
<dbReference type="AlphaFoldDB" id="A0A9J6ZNJ7"/>
<evidence type="ECO:0000256" key="1">
    <source>
        <dbReference type="SAM" id="Phobius"/>
    </source>
</evidence>
<name>A0A9J6ZNJ7_9BACT</name>
<evidence type="ECO:0000313" key="3">
    <source>
        <dbReference type="Proteomes" id="UP001056426"/>
    </source>
</evidence>
<keyword evidence="1" id="KW-1133">Transmembrane helix</keyword>